<accession>A0A7R9ZDD0</accession>
<evidence type="ECO:0000313" key="2">
    <source>
        <dbReference type="EMBL" id="CAD8320660.1"/>
    </source>
</evidence>
<protein>
    <recommendedName>
        <fullName evidence="3">WSC domain-containing protein</fullName>
    </recommendedName>
</protein>
<sequence length="224" mass="24375">MIRALSTAYGCWLLFSVQIVSARWVRLDGHSCYDSCRNRGEDPVVSGQHHNGQKFNVCAVNPGGGYRAGYNLSNNHCTVGYGGRERGLPGAYCLCKPSDFYWRTAAPGDGNRCTETCSSPKLTSYFHGAPMSICATNYRDGYRGGYNVHDWGCTAGFGGKERATNSFRCLCTRSRRLGQAPDAEFDLPLGDSIALAEEEEFAIEHEEDGGPVGVGVTEEETVMA</sequence>
<evidence type="ECO:0000256" key="1">
    <source>
        <dbReference type="SAM" id="SignalP"/>
    </source>
</evidence>
<name>A0A7R9ZDD0_9STRA</name>
<feature type="chain" id="PRO_5030571393" description="WSC domain-containing protein" evidence="1">
    <location>
        <begin position="23"/>
        <end position="224"/>
    </location>
</feature>
<dbReference type="AlphaFoldDB" id="A0A7R9ZDD0"/>
<dbReference type="EMBL" id="HBED01037844">
    <property type="protein sequence ID" value="CAD8320660.1"/>
    <property type="molecule type" value="Transcribed_RNA"/>
</dbReference>
<gene>
    <name evidence="2" type="ORF">TDUB1175_LOCUS19076</name>
</gene>
<keyword evidence="1" id="KW-0732">Signal</keyword>
<evidence type="ECO:0008006" key="3">
    <source>
        <dbReference type="Google" id="ProtNLM"/>
    </source>
</evidence>
<organism evidence="2">
    <name type="scientific">Pseudictyota dubia</name>
    <dbReference type="NCBI Taxonomy" id="2749911"/>
    <lineage>
        <taxon>Eukaryota</taxon>
        <taxon>Sar</taxon>
        <taxon>Stramenopiles</taxon>
        <taxon>Ochrophyta</taxon>
        <taxon>Bacillariophyta</taxon>
        <taxon>Mediophyceae</taxon>
        <taxon>Biddulphiophycidae</taxon>
        <taxon>Eupodiscales</taxon>
        <taxon>Odontellaceae</taxon>
        <taxon>Pseudictyota</taxon>
    </lineage>
</organism>
<reference evidence="2" key="1">
    <citation type="submission" date="2021-01" db="EMBL/GenBank/DDBJ databases">
        <authorList>
            <person name="Corre E."/>
            <person name="Pelletier E."/>
            <person name="Niang G."/>
            <person name="Scheremetjew M."/>
            <person name="Finn R."/>
            <person name="Kale V."/>
            <person name="Holt S."/>
            <person name="Cochrane G."/>
            <person name="Meng A."/>
            <person name="Brown T."/>
            <person name="Cohen L."/>
        </authorList>
    </citation>
    <scope>NUCLEOTIDE SEQUENCE</scope>
    <source>
        <strain evidence="2">CCMP147</strain>
    </source>
</reference>
<feature type="signal peptide" evidence="1">
    <location>
        <begin position="1"/>
        <end position="22"/>
    </location>
</feature>
<proteinExistence type="predicted"/>